<dbReference type="GeneID" id="63696012"/>
<dbReference type="GO" id="GO:0005634">
    <property type="term" value="C:nucleus"/>
    <property type="evidence" value="ECO:0007669"/>
    <property type="project" value="UniProtKB-SubCell"/>
</dbReference>
<dbReference type="PANTHER" id="PTHR22884">
    <property type="entry name" value="SET DOMAIN PROTEINS"/>
    <property type="match status" value="1"/>
</dbReference>
<keyword evidence="10" id="KW-1185">Reference proteome</keyword>
<dbReference type="AlphaFoldDB" id="A0A017SNZ3"/>
<dbReference type="SUPFAM" id="SSF82199">
    <property type="entry name" value="SET domain"/>
    <property type="match status" value="1"/>
</dbReference>
<dbReference type="EMBL" id="KK088413">
    <property type="protein sequence ID" value="EYE98349.1"/>
    <property type="molecule type" value="Genomic_DNA"/>
</dbReference>
<evidence type="ECO:0000259" key="8">
    <source>
        <dbReference type="PROSITE" id="PS50280"/>
    </source>
</evidence>
<organism evidence="9 10">
    <name type="scientific">Aspergillus ruber (strain CBS 135680)</name>
    <dbReference type="NCBI Taxonomy" id="1388766"/>
    <lineage>
        <taxon>Eukaryota</taxon>
        <taxon>Fungi</taxon>
        <taxon>Dikarya</taxon>
        <taxon>Ascomycota</taxon>
        <taxon>Pezizomycotina</taxon>
        <taxon>Eurotiomycetes</taxon>
        <taxon>Eurotiomycetidae</taxon>
        <taxon>Eurotiales</taxon>
        <taxon>Aspergillaceae</taxon>
        <taxon>Aspergillus</taxon>
        <taxon>Aspergillus subgen. Aspergillus</taxon>
    </lineage>
</organism>
<reference evidence="10" key="1">
    <citation type="journal article" date="2014" name="Nat. Commun.">
        <title>Genomic adaptations of the halophilic Dead Sea filamentous fungus Eurotium rubrum.</title>
        <authorList>
            <person name="Kis-Papo T."/>
            <person name="Weig A.R."/>
            <person name="Riley R."/>
            <person name="Persoh D."/>
            <person name="Salamov A."/>
            <person name="Sun H."/>
            <person name="Lipzen A."/>
            <person name="Wasser S.P."/>
            <person name="Rambold G."/>
            <person name="Grigoriev I.V."/>
            <person name="Nevo E."/>
        </authorList>
    </citation>
    <scope>NUCLEOTIDE SEQUENCE [LARGE SCALE GENOMIC DNA]</scope>
    <source>
        <strain evidence="10">CBS 135680</strain>
    </source>
</reference>
<name>A0A017SNZ3_ASPRC</name>
<dbReference type="InterPro" id="IPR050777">
    <property type="entry name" value="SET2_Histone-Lys_MeTrsfase"/>
</dbReference>
<dbReference type="GO" id="GO:0032259">
    <property type="term" value="P:methylation"/>
    <property type="evidence" value="ECO:0007669"/>
    <property type="project" value="UniProtKB-KW"/>
</dbReference>
<keyword evidence="5" id="KW-0808">Transferase</keyword>
<keyword evidence="3" id="KW-0158">Chromosome</keyword>
<dbReference type="Gene3D" id="2.170.270.10">
    <property type="entry name" value="SET domain"/>
    <property type="match status" value="1"/>
</dbReference>
<comment type="subcellular location">
    <subcellularLocation>
        <location evidence="2">Chromosome</location>
    </subcellularLocation>
    <subcellularLocation>
        <location evidence="1">Nucleus</location>
    </subcellularLocation>
</comment>
<evidence type="ECO:0000256" key="1">
    <source>
        <dbReference type="ARBA" id="ARBA00004123"/>
    </source>
</evidence>
<evidence type="ECO:0000256" key="6">
    <source>
        <dbReference type="ARBA" id="ARBA00022691"/>
    </source>
</evidence>
<dbReference type="Proteomes" id="UP000019804">
    <property type="component" value="Unassembled WGS sequence"/>
</dbReference>
<keyword evidence="6" id="KW-0949">S-adenosyl-L-methionine</keyword>
<dbReference type="Pfam" id="PF00856">
    <property type="entry name" value="SET"/>
    <property type="match status" value="1"/>
</dbReference>
<evidence type="ECO:0000256" key="5">
    <source>
        <dbReference type="ARBA" id="ARBA00022679"/>
    </source>
</evidence>
<dbReference type="OrthoDB" id="308383at2759"/>
<protein>
    <submittedName>
        <fullName evidence="9">SET domain-containing protein</fullName>
    </submittedName>
</protein>
<gene>
    <name evidence="9" type="ORF">EURHEDRAFT_408681</name>
</gene>
<evidence type="ECO:0000256" key="7">
    <source>
        <dbReference type="ARBA" id="ARBA00023242"/>
    </source>
</evidence>
<evidence type="ECO:0000313" key="9">
    <source>
        <dbReference type="EMBL" id="EYE98349.1"/>
    </source>
</evidence>
<dbReference type="GO" id="GO:0008168">
    <property type="term" value="F:methyltransferase activity"/>
    <property type="evidence" value="ECO:0007669"/>
    <property type="project" value="UniProtKB-KW"/>
</dbReference>
<dbReference type="HOGENOM" id="CLU_1288660_0_0_1"/>
<proteinExistence type="predicted"/>
<evidence type="ECO:0000256" key="4">
    <source>
        <dbReference type="ARBA" id="ARBA00022603"/>
    </source>
</evidence>
<dbReference type="RefSeq" id="XP_040642037.1">
    <property type="nucleotide sequence ID" value="XM_040780888.1"/>
</dbReference>
<dbReference type="STRING" id="1388766.A0A017SNZ3"/>
<dbReference type="SMART" id="SM00317">
    <property type="entry name" value="SET"/>
    <property type="match status" value="1"/>
</dbReference>
<keyword evidence="4" id="KW-0489">Methyltransferase</keyword>
<evidence type="ECO:0000313" key="10">
    <source>
        <dbReference type="Proteomes" id="UP000019804"/>
    </source>
</evidence>
<feature type="domain" description="SET" evidence="8">
    <location>
        <begin position="63"/>
        <end position="174"/>
    </location>
</feature>
<accession>A0A017SNZ3</accession>
<sequence length="214" mass="24634">MYEGNFQIHTNTCTFDPRQWERYVREGEEVHDPTEREEKDGNCWICCQSLDFPCSCLPPDSGQLVELVDYPKKGIGIRALANFKSGQILGEFIGEIRHWDYEGDPKYNYLITDEFLEPVAKISPKRYGNWTRFINHSCDASTKFEVMAIGKRLVVVIQAKREIVMFEEITVHYGDDYWNDQACQCGSSECVSKKRESKEPPLVLSVDNGVLDDS</sequence>
<dbReference type="InterPro" id="IPR046341">
    <property type="entry name" value="SET_dom_sf"/>
</dbReference>
<dbReference type="GO" id="GO:0005694">
    <property type="term" value="C:chromosome"/>
    <property type="evidence" value="ECO:0007669"/>
    <property type="project" value="UniProtKB-SubCell"/>
</dbReference>
<keyword evidence="7" id="KW-0539">Nucleus</keyword>
<dbReference type="PROSITE" id="PS50280">
    <property type="entry name" value="SET"/>
    <property type="match status" value="1"/>
</dbReference>
<dbReference type="InterPro" id="IPR001214">
    <property type="entry name" value="SET_dom"/>
</dbReference>
<evidence type="ECO:0000256" key="3">
    <source>
        <dbReference type="ARBA" id="ARBA00022454"/>
    </source>
</evidence>
<evidence type="ECO:0000256" key="2">
    <source>
        <dbReference type="ARBA" id="ARBA00004286"/>
    </source>
</evidence>